<gene>
    <name evidence="1" type="ORF">BDV36DRAFT_310743</name>
</gene>
<organism evidence="1 2">
    <name type="scientific">Aspergillus pseudocaelatus</name>
    <dbReference type="NCBI Taxonomy" id="1825620"/>
    <lineage>
        <taxon>Eukaryota</taxon>
        <taxon>Fungi</taxon>
        <taxon>Dikarya</taxon>
        <taxon>Ascomycota</taxon>
        <taxon>Pezizomycotina</taxon>
        <taxon>Eurotiomycetes</taxon>
        <taxon>Eurotiomycetidae</taxon>
        <taxon>Eurotiales</taxon>
        <taxon>Aspergillaceae</taxon>
        <taxon>Aspergillus</taxon>
        <taxon>Aspergillus subgen. Circumdati</taxon>
    </lineage>
</organism>
<dbReference type="Proteomes" id="UP000325395">
    <property type="component" value="Unassembled WGS sequence"/>
</dbReference>
<accession>A0ABQ6WET8</accession>
<reference evidence="1 2" key="1">
    <citation type="submission" date="2019-04" db="EMBL/GenBank/DDBJ databases">
        <authorList>
            <consortium name="DOE Joint Genome Institute"/>
            <person name="Mondo S."/>
            <person name="Kjaerbolling I."/>
            <person name="Vesth T."/>
            <person name="Frisvad J.C."/>
            <person name="Nybo J.L."/>
            <person name="Theobald S."/>
            <person name="Kildgaard S."/>
            <person name="Isbrandt T."/>
            <person name="Kuo A."/>
            <person name="Sato A."/>
            <person name="Lyhne E.K."/>
            <person name="Kogle M.E."/>
            <person name="Wiebenga A."/>
            <person name="Kun R.S."/>
            <person name="Lubbers R.J."/>
            <person name="Makela M.R."/>
            <person name="Barry K."/>
            <person name="Chovatia M."/>
            <person name="Clum A."/>
            <person name="Daum C."/>
            <person name="Haridas S."/>
            <person name="He G."/>
            <person name="LaButti K."/>
            <person name="Lipzen A."/>
            <person name="Riley R."/>
            <person name="Salamov A."/>
            <person name="Simmons B.A."/>
            <person name="Magnuson J.K."/>
            <person name="Henrissat B."/>
            <person name="Mortensen U.H."/>
            <person name="Larsen T.O."/>
            <person name="Devries R.P."/>
            <person name="Grigoriev I.V."/>
            <person name="Machida M."/>
            <person name="Baker S.E."/>
            <person name="Andersen M.R."/>
            <person name="Cantor M.N."/>
            <person name="Hua S.X."/>
        </authorList>
    </citation>
    <scope>NUCLEOTIDE SEQUENCE [LARGE SCALE GENOMIC DNA]</scope>
    <source>
        <strain evidence="1 2">CBS 117616</strain>
    </source>
</reference>
<evidence type="ECO:0000313" key="2">
    <source>
        <dbReference type="Proteomes" id="UP000325395"/>
    </source>
</evidence>
<keyword evidence="2" id="KW-1185">Reference proteome</keyword>
<dbReference type="EMBL" id="ML735764">
    <property type="protein sequence ID" value="KAE8415614.1"/>
    <property type="molecule type" value="Genomic_DNA"/>
</dbReference>
<evidence type="ECO:0000313" key="1">
    <source>
        <dbReference type="EMBL" id="KAE8415614.1"/>
    </source>
</evidence>
<proteinExistence type="predicted"/>
<sequence length="273" mass="31123">MATSSFEFALTGDYPPISYVNFEDLKARIMSMSDRLIRREVGQHIALKHVAQEEFNFIEDNRGQLGTTVRLSYFPDIQTLIVKVPSREHEKAHVTFGGRMSRKVFMMGVGVLEFQGLGATRYTGSTASTKESDSLWTNDLLRPRSFPMLVIEAGVSESMRRLRADAAWWMANSNGLVNIVLLIKVTRNRRKIDIEKYIPTRALPTRARPAPEYKPLKVSTIRIDPGVNPPRIQGAPLRLEFEKVIGRRPNPPLEKDFVFTAAELLEWARYVFI</sequence>
<protein>
    <submittedName>
        <fullName evidence="1">Uncharacterized protein</fullName>
    </submittedName>
</protein>
<name>A0ABQ6WET8_9EURO</name>